<protein>
    <submittedName>
        <fullName evidence="3">Oxidoreductase</fullName>
    </submittedName>
</protein>
<evidence type="ECO:0000256" key="1">
    <source>
        <dbReference type="SAM" id="MobiDB-lite"/>
    </source>
</evidence>
<feature type="domain" description="NADPH-dependent FMN reductase-like" evidence="2">
    <location>
        <begin position="10"/>
        <end position="155"/>
    </location>
</feature>
<dbReference type="Proteomes" id="UP000323274">
    <property type="component" value="Unassembled WGS sequence"/>
</dbReference>
<dbReference type="InterPro" id="IPR005025">
    <property type="entry name" value="FMN_Rdtase-like_dom"/>
</dbReference>
<name>A0A5A5TXZ9_LEUCI</name>
<dbReference type="SUPFAM" id="SSF55785">
    <property type="entry name" value="PYP-like sensor domain (PAS domain)"/>
    <property type="match status" value="1"/>
</dbReference>
<accession>A0A5A5TXZ9</accession>
<dbReference type="Pfam" id="PF13596">
    <property type="entry name" value="PAS_10"/>
    <property type="match status" value="1"/>
</dbReference>
<dbReference type="SUPFAM" id="SSF52218">
    <property type="entry name" value="Flavoproteins"/>
    <property type="match status" value="1"/>
</dbReference>
<feature type="region of interest" description="Disordered" evidence="1">
    <location>
        <begin position="386"/>
        <end position="434"/>
    </location>
</feature>
<dbReference type="GO" id="GO:0016491">
    <property type="term" value="F:oxidoreductase activity"/>
    <property type="evidence" value="ECO:0007669"/>
    <property type="project" value="InterPro"/>
</dbReference>
<evidence type="ECO:0000313" key="4">
    <source>
        <dbReference type="Proteomes" id="UP000323274"/>
    </source>
</evidence>
<dbReference type="PANTHER" id="PTHR30543">
    <property type="entry name" value="CHROMATE REDUCTASE"/>
    <property type="match status" value="1"/>
</dbReference>
<dbReference type="InterPro" id="IPR035965">
    <property type="entry name" value="PAS-like_dom_sf"/>
</dbReference>
<gene>
    <name evidence="3" type="ORF">LCIT_09320</name>
</gene>
<organism evidence="3 4">
    <name type="scientific">Leuconostoc citreum</name>
    <dbReference type="NCBI Taxonomy" id="33964"/>
    <lineage>
        <taxon>Bacteria</taxon>
        <taxon>Bacillati</taxon>
        <taxon>Bacillota</taxon>
        <taxon>Bacilli</taxon>
        <taxon>Lactobacillales</taxon>
        <taxon>Lactobacillaceae</taxon>
        <taxon>Leuconostoc</taxon>
    </lineage>
</organism>
<dbReference type="InterPro" id="IPR029039">
    <property type="entry name" value="Flavoprotein-like_sf"/>
</dbReference>
<dbReference type="EMBL" id="BJJW01000006">
    <property type="protein sequence ID" value="GDZ83690.1"/>
    <property type="molecule type" value="Genomic_DNA"/>
</dbReference>
<evidence type="ECO:0000259" key="2">
    <source>
        <dbReference type="Pfam" id="PF03358"/>
    </source>
</evidence>
<dbReference type="GO" id="GO:0005829">
    <property type="term" value="C:cytosol"/>
    <property type="evidence" value="ECO:0007669"/>
    <property type="project" value="TreeGrafter"/>
</dbReference>
<dbReference type="GO" id="GO:0010181">
    <property type="term" value="F:FMN binding"/>
    <property type="evidence" value="ECO:0007669"/>
    <property type="project" value="TreeGrafter"/>
</dbReference>
<proteinExistence type="predicted"/>
<sequence>MTSEGFQMIKLVGIAGSIAEESYNRTLLKFIAMQFNQEVDIELLDINDVPMFTQDDATVDNHAVAFLSQKIQSADGVIIATPEHNHTVPAALKSVIEWLSYKVHPFDGKPVMIVGASYLTQGTSRAQLHLRQILEAPGVNAVVLPGNEVLVANAKQAFDDFGILKDTDTVNFIHAVLRKFITFVKVINTLDKQEDTAYESENLDATNGTDTTVLDVDMTASDWLEQAALKTNAVEGNAYVKLDRGLLTVNQLNYFLNTMPIELTFADDNNQFIYYNKNLATEDMLAPRKPGQVGNPMSAVHPPRAVKHVKQVIHALREGKVARIEMPVPGNGPKKHVMHYYQAMHDETGQYRGVNEWVVDLWPIVASYLRQTGKILIDNPMSVKDADTGASEHSATSDSHQTTDADTGASEHANDEPVTTNKAADADTGASEHQ</sequence>
<dbReference type="Gene3D" id="3.30.450.20">
    <property type="entry name" value="PAS domain"/>
    <property type="match status" value="1"/>
</dbReference>
<dbReference type="AlphaFoldDB" id="A0A5A5TXZ9"/>
<evidence type="ECO:0000313" key="3">
    <source>
        <dbReference type="EMBL" id="GDZ83690.1"/>
    </source>
</evidence>
<dbReference type="Pfam" id="PF03358">
    <property type="entry name" value="FMN_red"/>
    <property type="match status" value="1"/>
</dbReference>
<dbReference type="PANTHER" id="PTHR30543:SF21">
    <property type="entry name" value="NAD(P)H-DEPENDENT FMN REDUCTASE LOT6"/>
    <property type="match status" value="1"/>
</dbReference>
<reference evidence="3 4" key="1">
    <citation type="submission" date="2019-04" db="EMBL/GenBank/DDBJ databases">
        <title>A pseudo-fructophilic Leuconostoc citreum strain F192-5 isolated from peel of satsuma mandarin: the first report for isolation and characterization of strain-dependent fructophilic-like characteristics.</title>
        <authorList>
            <person name="Maeno S."/>
            <person name="Tanizawa Y."/>
            <person name="Kajikawa A."/>
            <person name="Kanesaki Y."/>
            <person name="Kubota E."/>
            <person name="Arita M."/>
            <person name="Leon D."/>
            <person name="Endo A."/>
        </authorList>
    </citation>
    <scope>NUCLEOTIDE SEQUENCE [LARGE SCALE GENOMIC DNA]</scope>
    <source>
        <strain evidence="3 4">F192-5</strain>
    </source>
</reference>
<dbReference type="InterPro" id="IPR050712">
    <property type="entry name" value="NAD(P)H-dep_reductase"/>
</dbReference>
<feature type="compositionally biased region" description="Polar residues" evidence="1">
    <location>
        <begin position="391"/>
        <end position="405"/>
    </location>
</feature>
<comment type="caution">
    <text evidence="3">The sequence shown here is derived from an EMBL/GenBank/DDBJ whole genome shotgun (WGS) entry which is preliminary data.</text>
</comment>
<dbReference type="Gene3D" id="3.40.50.360">
    <property type="match status" value="1"/>
</dbReference>